<keyword evidence="10" id="KW-1185">Reference proteome</keyword>
<evidence type="ECO:0000256" key="1">
    <source>
        <dbReference type="ARBA" id="ARBA00004167"/>
    </source>
</evidence>
<evidence type="ECO:0000256" key="4">
    <source>
        <dbReference type="ARBA" id="ARBA00022679"/>
    </source>
</evidence>
<organism evidence="9 10">
    <name type="scientific">Scylla paramamosain</name>
    <name type="common">Mud crab</name>
    <dbReference type="NCBI Taxonomy" id="85552"/>
    <lineage>
        <taxon>Eukaryota</taxon>
        <taxon>Metazoa</taxon>
        <taxon>Ecdysozoa</taxon>
        <taxon>Arthropoda</taxon>
        <taxon>Crustacea</taxon>
        <taxon>Multicrustacea</taxon>
        <taxon>Malacostraca</taxon>
        <taxon>Eumalacostraca</taxon>
        <taxon>Eucarida</taxon>
        <taxon>Decapoda</taxon>
        <taxon>Pleocyemata</taxon>
        <taxon>Brachyura</taxon>
        <taxon>Eubrachyura</taxon>
        <taxon>Portunoidea</taxon>
        <taxon>Portunidae</taxon>
        <taxon>Portuninae</taxon>
        <taxon>Scylla</taxon>
    </lineage>
</organism>
<protein>
    <recommendedName>
        <fullName evidence="8">Glycosyltransferase family 92 protein</fullName>
        <ecNumber evidence="8">2.4.1.-</ecNumber>
    </recommendedName>
</protein>
<accession>A0AAW0UJG1</accession>
<keyword evidence="7 8" id="KW-0472">Membrane</keyword>
<dbReference type="EC" id="2.4.1.-" evidence="8"/>
<dbReference type="PANTHER" id="PTHR21461:SF83">
    <property type="entry name" value="GLYCOSYLTRANSFERASE FAMILY 92 PROTEIN"/>
    <property type="match status" value="1"/>
</dbReference>
<gene>
    <name evidence="9" type="ORF">O3P69_003179</name>
</gene>
<evidence type="ECO:0000256" key="2">
    <source>
        <dbReference type="ARBA" id="ARBA00007647"/>
    </source>
</evidence>
<keyword evidence="5 8" id="KW-0812">Transmembrane</keyword>
<proteinExistence type="inferred from homology"/>
<keyword evidence="6 8" id="KW-1133">Transmembrane helix</keyword>
<comment type="similarity">
    <text evidence="2 8">Belongs to the glycosyltransferase 92 family.</text>
</comment>
<dbReference type="GO" id="GO:0016020">
    <property type="term" value="C:membrane"/>
    <property type="evidence" value="ECO:0007669"/>
    <property type="project" value="UniProtKB-SubCell"/>
</dbReference>
<dbReference type="GO" id="GO:0005737">
    <property type="term" value="C:cytoplasm"/>
    <property type="evidence" value="ECO:0007669"/>
    <property type="project" value="TreeGrafter"/>
</dbReference>
<dbReference type="Proteomes" id="UP001487740">
    <property type="component" value="Unassembled WGS sequence"/>
</dbReference>
<reference evidence="9 10" key="1">
    <citation type="submission" date="2023-03" db="EMBL/GenBank/DDBJ databases">
        <title>High-quality genome of Scylla paramamosain provides insights in environmental adaptation.</title>
        <authorList>
            <person name="Zhang L."/>
        </authorList>
    </citation>
    <scope>NUCLEOTIDE SEQUENCE [LARGE SCALE GENOMIC DNA]</scope>
    <source>
        <strain evidence="9">LZ_2023a</strain>
        <tissue evidence="9">Muscle</tissue>
    </source>
</reference>
<comment type="caution">
    <text evidence="9">The sequence shown here is derived from an EMBL/GenBank/DDBJ whole genome shotgun (WGS) entry which is preliminary data.</text>
</comment>
<evidence type="ECO:0000256" key="3">
    <source>
        <dbReference type="ARBA" id="ARBA00022676"/>
    </source>
</evidence>
<dbReference type="InterPro" id="IPR008166">
    <property type="entry name" value="Glyco_transf_92"/>
</dbReference>
<comment type="subcellular location">
    <subcellularLocation>
        <location evidence="1">Membrane</location>
        <topology evidence="1">Single-pass membrane protein</topology>
    </subcellularLocation>
</comment>
<dbReference type="PANTHER" id="PTHR21461">
    <property type="entry name" value="GLYCOSYLTRANSFERASE FAMILY 92 PROTEIN"/>
    <property type="match status" value="1"/>
</dbReference>
<evidence type="ECO:0000313" key="10">
    <source>
        <dbReference type="Proteomes" id="UP001487740"/>
    </source>
</evidence>
<evidence type="ECO:0000313" key="9">
    <source>
        <dbReference type="EMBL" id="KAK8400304.1"/>
    </source>
</evidence>
<keyword evidence="4 8" id="KW-0808">Transferase</keyword>
<evidence type="ECO:0000256" key="7">
    <source>
        <dbReference type="ARBA" id="ARBA00023136"/>
    </source>
</evidence>
<evidence type="ECO:0000256" key="8">
    <source>
        <dbReference type="RuleBase" id="RU366017"/>
    </source>
</evidence>
<sequence length="550" mass="64737">MRCRVLHQTMKLDCSCYALRRIIFFLACVIFIMMLQMLFSGDKQLLLSKEQVPRLMIFHPDYRTSVRPSRISPRALFYLRASVDNRTREQVRDIVARAYNLPPLYGIKKRPHLASKCGTYPSLFNLSFNNIYWQVFHFSQGTFYLYSAFFDNRTLTRPGPSVRILGMVNRIKLDVSTYCQLWYRGEGTPVVAKVVEYRYLWVREWGNYRNGILQPYLLQCVIPESHRQRVPQSVSLVEGRCDQSTNNLQVVHNLPPKGQKQNFAICVKGMTFSDDVSVRLVEWLELQFLLGVDKVFLYNFEIHPNITKVLKFYESQGKVVLKSLTLAGEQPIIRGLVELYLNTKVMHKLQQEVIPYNDCLYRNMNLYKFIVLIDTDEVIMPRTVPGWKELLKQMAPQVMMGEGHPYASYYARNVYFLDSMQDKHRWAMDVPRFMHMLQHLYRAANYTAPTSYVKAFHDPQRVLTLHNHFPLSCLTPDCPYFRIPTEVAHLQHYRRECVSELLDLCPYYRSHTVEDDDILKFKKPLLLGTLHTLRHLGFLQERWNLTQIEG</sequence>
<evidence type="ECO:0000256" key="6">
    <source>
        <dbReference type="ARBA" id="ARBA00022989"/>
    </source>
</evidence>
<feature type="transmembrane region" description="Helical" evidence="8">
    <location>
        <begin position="21"/>
        <end position="39"/>
    </location>
</feature>
<dbReference type="Pfam" id="PF01697">
    <property type="entry name" value="Glyco_transf_92"/>
    <property type="match status" value="1"/>
</dbReference>
<dbReference type="EMBL" id="JARAKH010000010">
    <property type="protein sequence ID" value="KAK8400303.1"/>
    <property type="molecule type" value="Genomic_DNA"/>
</dbReference>
<dbReference type="GO" id="GO:0016757">
    <property type="term" value="F:glycosyltransferase activity"/>
    <property type="evidence" value="ECO:0007669"/>
    <property type="project" value="UniProtKB-UniRule"/>
</dbReference>
<dbReference type="EMBL" id="JARAKH010000010">
    <property type="protein sequence ID" value="KAK8400304.1"/>
    <property type="molecule type" value="Genomic_DNA"/>
</dbReference>
<evidence type="ECO:0000256" key="5">
    <source>
        <dbReference type="ARBA" id="ARBA00022692"/>
    </source>
</evidence>
<name>A0AAW0UJG1_SCYPA</name>
<dbReference type="AlphaFoldDB" id="A0AAW0UJG1"/>
<keyword evidence="3 8" id="KW-0328">Glycosyltransferase</keyword>